<dbReference type="InterPro" id="IPR037185">
    <property type="entry name" value="EmrE-like"/>
</dbReference>
<dbReference type="Pfam" id="PF03151">
    <property type="entry name" value="TPT"/>
    <property type="match status" value="1"/>
</dbReference>
<sequence length="898" mass="103895">MNRLLFFRTSSSLIRYCFRSTSSTSNFGLTNRERKRFYKKVSTVESSQSPTKYEILLDQRKLKTPSGNLVTIENEFLALSLAHEWNQQLKKIDLASMHLNSLINTIIDNPLKLNKEQIIAKVMHYLDWDTLLYRSDAPEEFHQLQITSWDPILKVVNEHLNTKFQSTYDLHVKDLIRETDRQIIEKYLSSFDRSSLMIFLFIAEQLKSILLSICLIKQFRSVEDISVLSRLETEFQISRWTNVEYYHDYDILDTRSKIAAAYLIFYCLNNNITRTIMPKDNYYYKSVGIIHCVHANLIMLHVSSMIAYGFLSFILAFFNKALFEIAKFRNNLFVISTQLSFILISFHVLVYFRRITVPVMTKNEFNTLIIPSVFFCLSTVLSLQALMQLNVAVYVIIKRCTPALTFLLSAIVLKEQKLNLKTGFCVLTITLGAAITSTGDVAYHFQSYAIGSFSVIFHSLYLLTVQRCSEQRTSNDVLYINSLLSLPMIVAFMITSSHELSNVKSYDGYSTAKFWFYFLLSIIGGGLLNATTFWCTIKNSALTTTVVGVLKSILQIFVGMFAFDQLSINYKTTLGIALSLVGGTMFSYLEYTNKQSKCGSNTSDNDSEQTIYKSCSRENSRLVRDYFIQALSSIYEKNHLSIPAECIFSSKRDIFHHQELHKVKVKPNEWQCKYCNKTFYSEYYLDMHLSNRHNDTLIQHEQSACLADYCSIFRCDALKRSKTLFQSFDPFARNSEDTRRKSKKVPNEQQLTILRSRCASIINECIPINIKYDTRVKAQHEMYAEICAYLTTNRYFELPNYYKSFISFTSIFCSFIFLFMCFIGVGIVRRSDWKFSDNDDDEPEKPLSEETISTATALLSKSPRNSIIHSPKNSTSTVRHRVHFESLDDCNRLHSDPM</sequence>
<comment type="caution">
    <text evidence="9">The sequence shown here is derived from an EMBL/GenBank/DDBJ whole genome shotgun (WGS) entry which is preliminary data.</text>
</comment>
<dbReference type="PANTHER" id="PTHR21013">
    <property type="entry name" value="ATP SYNTHASE MITOCHONDRIAL F1 COMPLEX ASSEMBLY FACTOR 2/ATP12 PROTEIN, MITOCHONDRIAL PRECURSOR"/>
    <property type="match status" value="1"/>
</dbReference>
<keyword evidence="6" id="KW-0862">Zinc</keyword>
<keyword evidence="5" id="KW-0143">Chaperone</keyword>
<name>A0A817P247_9BILA</name>
<dbReference type="EMBL" id="CAJNXB010001164">
    <property type="protein sequence ID" value="CAF3140711.1"/>
    <property type="molecule type" value="Genomic_DNA"/>
</dbReference>
<dbReference type="SMART" id="SM00355">
    <property type="entry name" value="ZnF_C2H2"/>
    <property type="match status" value="1"/>
</dbReference>
<evidence type="ECO:0000313" key="9">
    <source>
        <dbReference type="EMBL" id="CAF3140711.1"/>
    </source>
</evidence>
<dbReference type="OrthoDB" id="4507at2759"/>
<keyword evidence="6" id="KW-0863">Zinc-finger</keyword>
<dbReference type="InterPro" id="IPR004853">
    <property type="entry name" value="Sugar_P_trans_dom"/>
</dbReference>
<evidence type="ECO:0000259" key="8">
    <source>
        <dbReference type="PROSITE" id="PS50157"/>
    </source>
</evidence>
<feature type="domain" description="C2H2-type" evidence="8">
    <location>
        <begin position="670"/>
        <end position="693"/>
    </location>
</feature>
<dbReference type="PROSITE" id="PS50157">
    <property type="entry name" value="ZINC_FINGER_C2H2_2"/>
    <property type="match status" value="1"/>
</dbReference>
<feature type="transmembrane region" description="Helical" evidence="7">
    <location>
        <begin position="330"/>
        <end position="352"/>
    </location>
</feature>
<protein>
    <recommendedName>
        <fullName evidence="8">C2H2-type domain-containing protein</fullName>
    </recommendedName>
</protein>
<keyword evidence="7" id="KW-0812">Transmembrane</keyword>
<feature type="transmembrane region" description="Helical" evidence="7">
    <location>
        <begin position="477"/>
        <end position="494"/>
    </location>
</feature>
<dbReference type="SUPFAM" id="SSF103481">
    <property type="entry name" value="Multidrug resistance efflux transporter EmrE"/>
    <property type="match status" value="1"/>
</dbReference>
<dbReference type="InterPro" id="IPR023335">
    <property type="entry name" value="ATP12_ortho_dom_sf"/>
</dbReference>
<dbReference type="GO" id="GO:0033615">
    <property type="term" value="P:mitochondrial proton-transporting ATP synthase complex assembly"/>
    <property type="evidence" value="ECO:0007669"/>
    <property type="project" value="TreeGrafter"/>
</dbReference>
<dbReference type="GO" id="GO:0005739">
    <property type="term" value="C:mitochondrion"/>
    <property type="evidence" value="ECO:0007669"/>
    <property type="project" value="UniProtKB-SubCell"/>
</dbReference>
<dbReference type="Gene3D" id="3.30.160.60">
    <property type="entry name" value="Classic Zinc Finger"/>
    <property type="match status" value="1"/>
</dbReference>
<proteinExistence type="inferred from homology"/>
<dbReference type="SUPFAM" id="SSF160909">
    <property type="entry name" value="ATP12-like"/>
    <property type="match status" value="1"/>
</dbReference>
<dbReference type="GO" id="GO:0008270">
    <property type="term" value="F:zinc ion binding"/>
    <property type="evidence" value="ECO:0007669"/>
    <property type="project" value="UniProtKB-KW"/>
</dbReference>
<dbReference type="Gene3D" id="3.30.2180.10">
    <property type="entry name" value="ATP12-like"/>
    <property type="match status" value="1"/>
</dbReference>
<evidence type="ECO:0000256" key="7">
    <source>
        <dbReference type="SAM" id="Phobius"/>
    </source>
</evidence>
<feature type="transmembrane region" description="Helical" evidence="7">
    <location>
        <begin position="418"/>
        <end position="439"/>
    </location>
</feature>
<evidence type="ECO:0000256" key="2">
    <source>
        <dbReference type="ARBA" id="ARBA00008231"/>
    </source>
</evidence>
<dbReference type="PROSITE" id="PS00028">
    <property type="entry name" value="ZINC_FINGER_C2H2_1"/>
    <property type="match status" value="1"/>
</dbReference>
<dbReference type="InterPro" id="IPR011419">
    <property type="entry name" value="ATP12_ATP_synth-F1-assembly"/>
</dbReference>
<feature type="transmembrane region" description="Helical" evidence="7">
    <location>
        <begin position="372"/>
        <end position="397"/>
    </location>
</feature>
<evidence type="ECO:0000256" key="4">
    <source>
        <dbReference type="ARBA" id="ARBA00023128"/>
    </source>
</evidence>
<feature type="transmembrane region" description="Helical" evidence="7">
    <location>
        <begin position="805"/>
        <end position="828"/>
    </location>
</feature>
<dbReference type="Proteomes" id="UP000663825">
    <property type="component" value="Unassembled WGS sequence"/>
</dbReference>
<feature type="transmembrane region" description="Helical" evidence="7">
    <location>
        <begin position="568"/>
        <end position="589"/>
    </location>
</feature>
<comment type="subcellular location">
    <subcellularLocation>
        <location evidence="1">Mitochondrion</location>
    </subcellularLocation>
</comment>
<evidence type="ECO:0000256" key="5">
    <source>
        <dbReference type="ARBA" id="ARBA00023186"/>
    </source>
</evidence>
<dbReference type="PANTHER" id="PTHR21013:SF10">
    <property type="entry name" value="ATP SYNTHASE MITOCHONDRIAL F1 COMPLEX ASSEMBLY FACTOR 2"/>
    <property type="match status" value="1"/>
</dbReference>
<keyword evidence="4" id="KW-0496">Mitochondrion</keyword>
<organism evidence="9 10">
    <name type="scientific">Rotaria socialis</name>
    <dbReference type="NCBI Taxonomy" id="392032"/>
    <lineage>
        <taxon>Eukaryota</taxon>
        <taxon>Metazoa</taxon>
        <taxon>Spiralia</taxon>
        <taxon>Gnathifera</taxon>
        <taxon>Rotifera</taxon>
        <taxon>Eurotatoria</taxon>
        <taxon>Bdelloidea</taxon>
        <taxon>Philodinida</taxon>
        <taxon>Philodinidae</taxon>
        <taxon>Rotaria</taxon>
    </lineage>
</organism>
<dbReference type="Gene3D" id="1.10.3580.10">
    <property type="entry name" value="ATP12 ATPase"/>
    <property type="match status" value="1"/>
</dbReference>
<feature type="transmembrane region" description="Helical" evidence="7">
    <location>
        <begin position="298"/>
        <end position="318"/>
    </location>
</feature>
<dbReference type="AlphaFoldDB" id="A0A817P247"/>
<feature type="transmembrane region" description="Helical" evidence="7">
    <location>
        <begin position="541"/>
        <end position="562"/>
    </location>
</feature>
<keyword evidence="3" id="KW-0809">Transit peptide</keyword>
<evidence type="ECO:0000313" key="10">
    <source>
        <dbReference type="Proteomes" id="UP000663825"/>
    </source>
</evidence>
<evidence type="ECO:0000256" key="3">
    <source>
        <dbReference type="ARBA" id="ARBA00022946"/>
    </source>
</evidence>
<keyword evidence="6" id="KW-0479">Metal-binding</keyword>
<dbReference type="InterPro" id="IPR013087">
    <property type="entry name" value="Znf_C2H2_type"/>
</dbReference>
<dbReference type="Pfam" id="PF07542">
    <property type="entry name" value="ATP12"/>
    <property type="match status" value="1"/>
</dbReference>
<keyword evidence="7" id="KW-1133">Transmembrane helix</keyword>
<gene>
    <name evidence="9" type="ORF">TIS948_LOCUS9140</name>
</gene>
<reference evidence="9" key="1">
    <citation type="submission" date="2021-02" db="EMBL/GenBank/DDBJ databases">
        <authorList>
            <person name="Nowell W R."/>
        </authorList>
    </citation>
    <scope>NUCLEOTIDE SEQUENCE</scope>
</reference>
<keyword evidence="7" id="KW-0472">Membrane</keyword>
<dbReference type="InterPro" id="IPR042272">
    <property type="entry name" value="ATP12_ATP_synth-F1-assembly_N"/>
</dbReference>
<feature type="transmembrane region" description="Helical" evidence="7">
    <location>
        <begin position="514"/>
        <end position="534"/>
    </location>
</feature>
<evidence type="ECO:0000256" key="6">
    <source>
        <dbReference type="PROSITE-ProRule" id="PRU00042"/>
    </source>
</evidence>
<feature type="transmembrane region" description="Helical" evidence="7">
    <location>
        <begin position="445"/>
        <end position="465"/>
    </location>
</feature>
<comment type="similarity">
    <text evidence="2">Belongs to the ATP12 family.</text>
</comment>
<accession>A0A817P247</accession>
<evidence type="ECO:0000256" key="1">
    <source>
        <dbReference type="ARBA" id="ARBA00004173"/>
    </source>
</evidence>